<evidence type="ECO:0000256" key="1">
    <source>
        <dbReference type="SAM" id="Phobius"/>
    </source>
</evidence>
<evidence type="ECO:0000313" key="3">
    <source>
        <dbReference type="Proteomes" id="UP000887575"/>
    </source>
</evidence>
<keyword evidence="1" id="KW-0812">Transmembrane</keyword>
<organism evidence="3 4">
    <name type="scientific">Mesorhabditis belari</name>
    <dbReference type="NCBI Taxonomy" id="2138241"/>
    <lineage>
        <taxon>Eukaryota</taxon>
        <taxon>Metazoa</taxon>
        <taxon>Ecdysozoa</taxon>
        <taxon>Nematoda</taxon>
        <taxon>Chromadorea</taxon>
        <taxon>Rhabditida</taxon>
        <taxon>Rhabditina</taxon>
        <taxon>Rhabditomorpha</taxon>
        <taxon>Rhabditoidea</taxon>
        <taxon>Rhabditidae</taxon>
        <taxon>Mesorhabditinae</taxon>
        <taxon>Mesorhabditis</taxon>
    </lineage>
</organism>
<reference evidence="4" key="1">
    <citation type="submission" date="2024-02" db="UniProtKB">
        <authorList>
            <consortium name="WormBaseParasite"/>
        </authorList>
    </citation>
    <scope>IDENTIFICATION</scope>
</reference>
<dbReference type="Pfam" id="PF10318">
    <property type="entry name" value="7TM_GPCR_Srh"/>
    <property type="match status" value="1"/>
</dbReference>
<keyword evidence="2" id="KW-0732">Signal</keyword>
<protein>
    <submittedName>
        <fullName evidence="4">Uncharacterized protein</fullName>
    </submittedName>
</protein>
<feature type="transmembrane region" description="Helical" evidence="1">
    <location>
        <begin position="807"/>
        <end position="826"/>
    </location>
</feature>
<keyword evidence="1" id="KW-0472">Membrane</keyword>
<feature type="transmembrane region" description="Helical" evidence="1">
    <location>
        <begin position="922"/>
        <end position="944"/>
    </location>
</feature>
<name>A0AAF3J550_9BILA</name>
<evidence type="ECO:0000313" key="4">
    <source>
        <dbReference type="WBParaSite" id="MBELARI_LOCUS16803"/>
    </source>
</evidence>
<dbReference type="AlphaFoldDB" id="A0AAF3J550"/>
<feature type="transmembrane region" description="Helical" evidence="1">
    <location>
        <begin position="766"/>
        <end position="786"/>
    </location>
</feature>
<keyword evidence="1" id="KW-1133">Transmembrane helix</keyword>
<keyword evidence="3" id="KW-1185">Reference proteome</keyword>
<sequence>MKILVFLFLIGFLDCFVFYQNSDFSEAVLSSNFPDAIQPKIRGVQSVNVTFCPRDVAIIDSHLLTNVNDSVVYRIDATSCQKSIFGWQAPYPITGYLIKVYRGELSSGSLLSGTINGNLSSTLITVQITMTSSPNTTFPAIFITTDPNTTTIYPNISRACYSGSPTSFLLSLNNLPNPSIVVYRGEIDVSDATPGLWGLRIDTSNLNFKGKIYRGISLDTPDLIYGGKATCSLNPPMNTIPELIFDEFITLQLDGQPPAQLMSYYCAKQAQFNTAYTIDTNPKTLMMPSFIDGSSNADYAFTIKDMATLPDQALQIDVYNEIPTQANLSILFYNYAQEKNVMMSFTNSSRLCQVELPTSNMTISYKRQACQSDCAPALLLRLQQIPATLNIKSENITFCPRDFAILDNSKLIHMLDSIVYRIDATSCQKNIYGWLPPYPITGYSFKFYQGELSTGKLIAGPINGNLNSSLITVQITKTTDSTTTFPAILLTTDFTTTTVYPPKAGLCYSGGSMSVPLSLPGVPNPVIVVYRGEINLSEATPGLWGFEIDPSVNIQGNVYRGISLFAPDLIYGGNSTCSSNPPMSTLPLQVFDDYMTIQLTGNPSNQSMNFRCTQKTQFNTKSYFDEKPEMLMMPSFIDGSTNSSYNFSIATKTASISQVVQIGFYNQIPAQGRLSIAYIDAASQNMTTLSYTNSSNVCQLELPTANLTISYQWPACQSNCASPLLIRFQQQSGSARDCRSNDCYETLKRLLRNAQTIATKRSNDCYSQSLGGLLTVITNLAVTQLFSFKHQKLMNNDYRMKVESKTWIVLMILMYTVHGSLIVLIIELFPAESGKTSHAMLVLFQKYPCLYLLSDFPYFYAATMDPIPGVGLPALAIFAYYVFYVVTFCVGTDLICITHSFYILRHSNRFISEHRRKMQKKFLITLCLQLSIPVLILGCPWIYFGSTLVFSSISNASCRK</sequence>
<feature type="signal peptide" evidence="2">
    <location>
        <begin position="1"/>
        <end position="15"/>
    </location>
</feature>
<dbReference type="InterPro" id="IPR019422">
    <property type="entry name" value="7TM_GPCR_serpentine_rcpt_Srh"/>
</dbReference>
<feature type="chain" id="PRO_5042229235" evidence="2">
    <location>
        <begin position="16"/>
        <end position="960"/>
    </location>
</feature>
<proteinExistence type="predicted"/>
<dbReference type="Proteomes" id="UP000887575">
    <property type="component" value="Unassembled WGS sequence"/>
</dbReference>
<evidence type="ECO:0000256" key="2">
    <source>
        <dbReference type="SAM" id="SignalP"/>
    </source>
</evidence>
<dbReference type="WBParaSite" id="MBELARI_LOCUS16803">
    <property type="protein sequence ID" value="MBELARI_LOCUS16803"/>
    <property type="gene ID" value="MBELARI_LOCUS16803"/>
</dbReference>
<accession>A0AAF3J550</accession>
<feature type="transmembrane region" description="Helical" evidence="1">
    <location>
        <begin position="878"/>
        <end position="902"/>
    </location>
</feature>